<evidence type="ECO:0000313" key="8">
    <source>
        <dbReference type="Proteomes" id="UP000051804"/>
    </source>
</evidence>
<keyword evidence="3" id="KW-0479">Metal-binding</keyword>
<dbReference type="InterPro" id="IPR002933">
    <property type="entry name" value="Peptidase_M20"/>
</dbReference>
<evidence type="ECO:0000256" key="4">
    <source>
        <dbReference type="ARBA" id="ARBA00022801"/>
    </source>
</evidence>
<evidence type="ECO:0000256" key="5">
    <source>
        <dbReference type="ARBA" id="ARBA00022833"/>
    </source>
</evidence>
<dbReference type="Pfam" id="PF01546">
    <property type="entry name" value="Peptidase_M20"/>
    <property type="match status" value="1"/>
</dbReference>
<dbReference type="InterPro" id="IPR036264">
    <property type="entry name" value="Bact_exopeptidase_dim_dom"/>
</dbReference>
<organism evidence="7 8">
    <name type="scientific">Lacticaseibacillus nasuensis JCM 17158</name>
    <dbReference type="NCBI Taxonomy" id="1291734"/>
    <lineage>
        <taxon>Bacteria</taxon>
        <taxon>Bacillati</taxon>
        <taxon>Bacillota</taxon>
        <taxon>Bacilli</taxon>
        <taxon>Lactobacillales</taxon>
        <taxon>Lactobacillaceae</taxon>
        <taxon>Lacticaseibacillus</taxon>
    </lineage>
</organism>
<name>A0A0R1JIH2_9LACO</name>
<dbReference type="SUPFAM" id="SSF53187">
    <property type="entry name" value="Zn-dependent exopeptidases"/>
    <property type="match status" value="1"/>
</dbReference>
<gene>
    <name evidence="7" type="ORF">FD02_GL000239</name>
</gene>
<proteinExistence type="inferred from homology"/>
<keyword evidence="5" id="KW-0862">Zinc</keyword>
<evidence type="ECO:0000256" key="1">
    <source>
        <dbReference type="ARBA" id="ARBA00001947"/>
    </source>
</evidence>
<evidence type="ECO:0000256" key="2">
    <source>
        <dbReference type="ARBA" id="ARBA00006247"/>
    </source>
</evidence>
<feature type="domain" description="Peptidase M20 dimerisation" evidence="6">
    <location>
        <begin position="146"/>
        <end position="250"/>
    </location>
</feature>
<keyword evidence="4" id="KW-0378">Hydrolase</keyword>
<dbReference type="InterPro" id="IPR011650">
    <property type="entry name" value="Peptidase_M20_dimer"/>
</dbReference>
<dbReference type="Pfam" id="PF07687">
    <property type="entry name" value="M20_dimer"/>
    <property type="match status" value="1"/>
</dbReference>
<dbReference type="AlphaFoldDB" id="A0A0R1JIH2"/>
<sequence length="356" mass="38188">MKRGKFMDKATALLQELVQTNTANGNEAAAAAILQREFEAAGIATKLVEYAPGRANLVAEFGDGDDLLAFTGHEDVVATGDESAWTHPPFAAEIHDGKLYGRGASDMKNGLAAMALAFIALHNSGFDHHMRFMATVGEPTGGKLIYGHSGSYNYKVKSYGKSVHSSMPATGINALEPLLDFGVTERTLFDDAPADPIIGKLEHSVTVMKAGEQVNTIPDYAELAGNIRPVPTFNNAAVTERLQQTVAALNARSAGRVEFELTHSFFPVLTPTDAKLVTATQAAVAQVSGTAPALAIIHAATDASEFTKSANHFDTIIFGHGDDTENMSHRLNEYVDLAQYQLAVQEYEAIARRYFA</sequence>
<keyword evidence="8" id="KW-1185">Reference proteome</keyword>
<dbReference type="STRING" id="1291734.FD02_GL000239"/>
<dbReference type="Gene3D" id="3.40.630.10">
    <property type="entry name" value="Zn peptidases"/>
    <property type="match status" value="2"/>
</dbReference>
<dbReference type="PANTHER" id="PTHR43808">
    <property type="entry name" value="ACETYLORNITHINE DEACETYLASE"/>
    <property type="match status" value="1"/>
</dbReference>
<reference evidence="7 8" key="1">
    <citation type="journal article" date="2015" name="Genome Announc.">
        <title>Expanding the biotechnology potential of lactobacilli through comparative genomics of 213 strains and associated genera.</title>
        <authorList>
            <person name="Sun Z."/>
            <person name="Harris H.M."/>
            <person name="McCann A."/>
            <person name="Guo C."/>
            <person name="Argimon S."/>
            <person name="Zhang W."/>
            <person name="Yang X."/>
            <person name="Jeffery I.B."/>
            <person name="Cooney J.C."/>
            <person name="Kagawa T.F."/>
            <person name="Liu W."/>
            <person name="Song Y."/>
            <person name="Salvetti E."/>
            <person name="Wrobel A."/>
            <person name="Rasinkangas P."/>
            <person name="Parkhill J."/>
            <person name="Rea M.C."/>
            <person name="O'Sullivan O."/>
            <person name="Ritari J."/>
            <person name="Douillard F.P."/>
            <person name="Paul Ross R."/>
            <person name="Yang R."/>
            <person name="Briner A.E."/>
            <person name="Felis G.E."/>
            <person name="de Vos W.M."/>
            <person name="Barrangou R."/>
            <person name="Klaenhammer T.R."/>
            <person name="Caufield P.W."/>
            <person name="Cui Y."/>
            <person name="Zhang H."/>
            <person name="O'Toole P.W."/>
        </authorList>
    </citation>
    <scope>NUCLEOTIDE SEQUENCE [LARGE SCALE GENOMIC DNA]</scope>
    <source>
        <strain evidence="7 8">JCM 17158</strain>
    </source>
</reference>
<dbReference type="InterPro" id="IPR001261">
    <property type="entry name" value="ArgE/DapE_CS"/>
</dbReference>
<dbReference type="PANTHER" id="PTHR43808:SF8">
    <property type="entry name" value="PEPTIDASE M20 DIMERISATION DOMAIN-CONTAINING PROTEIN"/>
    <property type="match status" value="1"/>
</dbReference>
<evidence type="ECO:0000256" key="3">
    <source>
        <dbReference type="ARBA" id="ARBA00022723"/>
    </source>
</evidence>
<dbReference type="InterPro" id="IPR050072">
    <property type="entry name" value="Peptidase_M20A"/>
</dbReference>
<dbReference type="Gene3D" id="3.30.70.360">
    <property type="match status" value="1"/>
</dbReference>
<dbReference type="GO" id="GO:0016787">
    <property type="term" value="F:hydrolase activity"/>
    <property type="evidence" value="ECO:0007669"/>
    <property type="project" value="UniProtKB-KW"/>
</dbReference>
<protein>
    <submittedName>
        <fullName evidence="7">Acetylornithine deacetylase succinyl-diaminopimelate desuccinylase-like protein</fullName>
    </submittedName>
</protein>
<evidence type="ECO:0000313" key="7">
    <source>
        <dbReference type="EMBL" id="KRK71054.1"/>
    </source>
</evidence>
<dbReference type="CDD" id="cd08659">
    <property type="entry name" value="M20_ArgE_DapE-like"/>
    <property type="match status" value="1"/>
</dbReference>
<dbReference type="Proteomes" id="UP000051804">
    <property type="component" value="Unassembled WGS sequence"/>
</dbReference>
<comment type="caution">
    <text evidence="7">The sequence shown here is derived from an EMBL/GenBank/DDBJ whole genome shotgun (WGS) entry which is preliminary data.</text>
</comment>
<dbReference type="GO" id="GO:0046872">
    <property type="term" value="F:metal ion binding"/>
    <property type="evidence" value="ECO:0007669"/>
    <property type="project" value="UniProtKB-KW"/>
</dbReference>
<dbReference type="PROSITE" id="PS00758">
    <property type="entry name" value="ARGE_DAPE_CPG2_1"/>
    <property type="match status" value="1"/>
</dbReference>
<comment type="cofactor">
    <cofactor evidence="1">
        <name>Zn(2+)</name>
        <dbReference type="ChEBI" id="CHEBI:29105"/>
    </cofactor>
</comment>
<dbReference type="EMBL" id="AZDJ01000030">
    <property type="protein sequence ID" value="KRK71054.1"/>
    <property type="molecule type" value="Genomic_DNA"/>
</dbReference>
<comment type="similarity">
    <text evidence="2">Belongs to the peptidase M20A family.</text>
</comment>
<evidence type="ECO:0000259" key="6">
    <source>
        <dbReference type="Pfam" id="PF07687"/>
    </source>
</evidence>
<dbReference type="PATRIC" id="fig|1291734.4.peg.247"/>
<dbReference type="SUPFAM" id="SSF55031">
    <property type="entry name" value="Bacterial exopeptidase dimerisation domain"/>
    <property type="match status" value="1"/>
</dbReference>
<accession>A0A0R1JIH2</accession>